<dbReference type="InterPro" id="IPR029472">
    <property type="entry name" value="Copia-like_N"/>
</dbReference>
<comment type="caution">
    <text evidence="4">The sequence shown here is derived from an EMBL/GenBank/DDBJ whole genome shotgun (WGS) entry which is preliminary data.</text>
</comment>
<organism evidence="4 5">
    <name type="scientific">Microthlaspi erraticum</name>
    <dbReference type="NCBI Taxonomy" id="1685480"/>
    <lineage>
        <taxon>Eukaryota</taxon>
        <taxon>Viridiplantae</taxon>
        <taxon>Streptophyta</taxon>
        <taxon>Embryophyta</taxon>
        <taxon>Tracheophyta</taxon>
        <taxon>Spermatophyta</taxon>
        <taxon>Magnoliopsida</taxon>
        <taxon>eudicotyledons</taxon>
        <taxon>Gunneridae</taxon>
        <taxon>Pentapetalae</taxon>
        <taxon>rosids</taxon>
        <taxon>malvids</taxon>
        <taxon>Brassicales</taxon>
        <taxon>Brassicaceae</taxon>
        <taxon>Coluteocarpeae</taxon>
        <taxon>Microthlaspi</taxon>
    </lineage>
</organism>
<accession>A0A6D2I638</accession>
<dbReference type="PANTHER" id="PTHR37610">
    <property type="entry name" value="CCHC-TYPE DOMAIN-CONTAINING PROTEIN"/>
    <property type="match status" value="1"/>
</dbReference>
<proteinExistence type="predicted"/>
<keyword evidence="1" id="KW-0862">Zinc</keyword>
<feature type="region of interest" description="Disordered" evidence="2">
    <location>
        <begin position="232"/>
        <end position="255"/>
    </location>
</feature>
<dbReference type="OrthoDB" id="5544992at2759"/>
<dbReference type="GO" id="GO:0008270">
    <property type="term" value="F:zinc ion binding"/>
    <property type="evidence" value="ECO:0007669"/>
    <property type="project" value="UniProtKB-KW"/>
</dbReference>
<gene>
    <name evidence="4" type="ORF">MERR_LOCUS10786</name>
</gene>
<name>A0A6D2I638_9BRAS</name>
<dbReference type="GO" id="GO:0003676">
    <property type="term" value="F:nucleic acid binding"/>
    <property type="evidence" value="ECO:0007669"/>
    <property type="project" value="InterPro"/>
</dbReference>
<dbReference type="Pfam" id="PF14244">
    <property type="entry name" value="Retrotran_gag_3"/>
    <property type="match status" value="1"/>
</dbReference>
<evidence type="ECO:0000256" key="2">
    <source>
        <dbReference type="SAM" id="MobiDB-lite"/>
    </source>
</evidence>
<dbReference type="Proteomes" id="UP000467841">
    <property type="component" value="Unassembled WGS sequence"/>
</dbReference>
<keyword evidence="1" id="KW-0479">Metal-binding</keyword>
<evidence type="ECO:0000313" key="4">
    <source>
        <dbReference type="EMBL" id="CAA7023551.1"/>
    </source>
</evidence>
<protein>
    <recommendedName>
        <fullName evidence="3">CCHC-type domain-containing protein</fullName>
    </recommendedName>
</protein>
<reference evidence="4" key="1">
    <citation type="submission" date="2020-01" db="EMBL/GenBank/DDBJ databases">
        <authorList>
            <person name="Mishra B."/>
        </authorList>
    </citation>
    <scope>NUCLEOTIDE SEQUENCE [LARGE SCALE GENOMIC DNA]</scope>
</reference>
<dbReference type="PROSITE" id="PS50158">
    <property type="entry name" value="ZF_CCHC"/>
    <property type="match status" value="1"/>
</dbReference>
<dbReference type="AlphaFoldDB" id="A0A6D2I638"/>
<dbReference type="InterPro" id="IPR001878">
    <property type="entry name" value="Znf_CCHC"/>
</dbReference>
<evidence type="ECO:0000256" key="1">
    <source>
        <dbReference type="PROSITE-ProRule" id="PRU00047"/>
    </source>
</evidence>
<keyword evidence="5" id="KW-1185">Reference proteome</keyword>
<evidence type="ECO:0000259" key="3">
    <source>
        <dbReference type="PROSITE" id="PS50158"/>
    </source>
</evidence>
<dbReference type="EMBL" id="CACVBM020000788">
    <property type="protein sequence ID" value="CAA7023551.1"/>
    <property type="molecule type" value="Genomic_DNA"/>
</dbReference>
<dbReference type="PANTHER" id="PTHR37610:SF97">
    <property type="entry name" value="RETROTRANSPOSON GAG DOMAIN-CONTAINING PROTEIN"/>
    <property type="match status" value="1"/>
</dbReference>
<sequence length="315" mass="36107">MATHPAPPMFLDQYENPYFLHSSDHAGLILVSDRLQSGADFHSWRRSVRMALNVHNKLGFIDGTIPKPPADHRDAGSWSRCNDMVATWIMNSVSKKIAQSLLFMSTAEPIWKNILARFKQDDAPRVFEIEQRLGSLRQGSMDVSSFYTELMTLWEEYKNYIELPVCMCGLCECNAAALWESLQQRSRVMKFLMDLNEAFEPTRRHILMMKPIPSLEDVFNMVAQDERQMSIKPSTRQDNVVFQNSGPHDDTQSMSSENLADNAAFATQYNNSYRPRQRPVCTHCGQLGHVIQKCFKLHGYPPGHKFHTTPGQQHI</sequence>
<keyword evidence="1" id="KW-0863">Zinc-finger</keyword>
<evidence type="ECO:0000313" key="5">
    <source>
        <dbReference type="Proteomes" id="UP000467841"/>
    </source>
</evidence>
<feature type="domain" description="CCHC-type" evidence="3">
    <location>
        <begin position="281"/>
        <end position="294"/>
    </location>
</feature>